<sequence>MRSHGSDKQVGGTRPAGRAGPVAPSTLAPTSDAVLDERGGYKMCLAPDTRVYWINKAGDRCYEEPASWRPAKRPSMVQVAPVVTPPFETTIPGTLEDAAECEDVHADHTSEERRSSPAYCATDGNDSLRGPEGHTPLTGQASVAQTVQPAIGEDSTTQAMQQQLQPPLCKEVSIGNILKDALGDATVVVPRSMPPRPSAPSLTKEASIANILRDAVGDDAAFVLTPTQQLSSKALTKEASIAQILRSAVGDDARVTVTTLAQPLPSKLMSKEASIANMLREAVGDADPSVFPTMSSKQTKEAGIANILESVLGESGSPTTDVETAQLLNISATRSARRIDQVDGRSSFKLTQTLSTSPSKAVLDPSESQAELDRLRSIGGDTFEVPGLTLPAQEDGAEVPSLAHNAPVHGTTTETAGPTSPIRGRGKRATFNQGSVPLRLDASASQQLPPHLVVPHVQAQPHPADVTASMSRPVRMSIPGGGRSHELLHSKAVQPRQLSLPTADLSGNASADLNRILLETQGAVASHMEEDGGSIDVTPPMPKPIPIRNTRASFTRGSQEQAILPTTARLQTSSRTSFRQARLSNADVESLISASRGGGIVPSSSQANQFMLVEQQAARQALEAAKKPLSVSRPAVDGASNTNVVGLMRVSPSKANLLSTGQHDDRQDSTTLQATPSRGQLDPPMMLHQSTSRSFRQPRMVEGGRDFMLQRSATGLRGMSTSPSKAVLVPSESRAELNRMILADLHASVDALADDGHGATVGRMRTSPSQAVLVPSESRAELNRLLLADQHYASSSDDSNSGCIGLMRTSPSKAVLVPSESRAELNRLLLSDQHVASLQDDHGGTIDVMRTSPCESVLAPSESRTDPSRLLLSDSRTADNGGFVGLMRTSPSTAVLVPSDSRAELNRLLLADEHASMAADPSGAPLASAFRTGDASHPTEQHRSPGNASISKQGSGEADTVQSGAHAVRDR</sequence>
<feature type="compositionally biased region" description="Basic and acidic residues" evidence="1">
    <location>
        <begin position="105"/>
        <end position="115"/>
    </location>
</feature>
<evidence type="ECO:0000313" key="3">
    <source>
        <dbReference type="Proteomes" id="UP000285060"/>
    </source>
</evidence>
<protein>
    <submittedName>
        <fullName evidence="2">Uncharacterized protein</fullName>
    </submittedName>
</protein>
<dbReference type="AlphaFoldDB" id="A0A418AY15"/>
<feature type="compositionally biased region" description="Polar residues" evidence="1">
    <location>
        <begin position="944"/>
        <end position="954"/>
    </location>
</feature>
<dbReference type="EMBL" id="QUSY01000309">
    <property type="protein sequence ID" value="RHY30505.1"/>
    <property type="molecule type" value="Genomic_DNA"/>
</dbReference>
<keyword evidence="3" id="KW-1185">Reference proteome</keyword>
<name>A0A418AY15_9STRA</name>
<evidence type="ECO:0000313" key="2">
    <source>
        <dbReference type="EMBL" id="RHY30505.1"/>
    </source>
</evidence>
<gene>
    <name evidence="2" type="ORF">DYB32_004266</name>
</gene>
<feature type="region of interest" description="Disordered" evidence="1">
    <location>
        <begin position="1"/>
        <end position="32"/>
    </location>
</feature>
<reference evidence="2 3" key="1">
    <citation type="submission" date="2018-08" db="EMBL/GenBank/DDBJ databases">
        <title>Aphanomyces genome sequencing and annotation.</title>
        <authorList>
            <person name="Minardi D."/>
            <person name="Oidtmann B."/>
            <person name="Van Der Giezen M."/>
            <person name="Studholme D.J."/>
        </authorList>
    </citation>
    <scope>NUCLEOTIDE SEQUENCE [LARGE SCALE GENOMIC DNA]</scope>
    <source>
        <strain evidence="2 3">NJM0002</strain>
    </source>
</reference>
<accession>A0A418AY15</accession>
<evidence type="ECO:0000256" key="1">
    <source>
        <dbReference type="SAM" id="MobiDB-lite"/>
    </source>
</evidence>
<feature type="compositionally biased region" description="Polar residues" evidence="1">
    <location>
        <begin position="669"/>
        <end position="678"/>
    </location>
</feature>
<feature type="region of interest" description="Disordered" evidence="1">
    <location>
        <begin position="405"/>
        <end position="426"/>
    </location>
</feature>
<dbReference type="VEuPathDB" id="FungiDB:H310_06669"/>
<feature type="region of interest" description="Disordered" evidence="1">
    <location>
        <begin position="657"/>
        <end position="695"/>
    </location>
</feature>
<organism evidence="2 3">
    <name type="scientific">Aphanomyces invadans</name>
    <dbReference type="NCBI Taxonomy" id="157072"/>
    <lineage>
        <taxon>Eukaryota</taxon>
        <taxon>Sar</taxon>
        <taxon>Stramenopiles</taxon>
        <taxon>Oomycota</taxon>
        <taxon>Saprolegniomycetes</taxon>
        <taxon>Saprolegniales</taxon>
        <taxon>Verrucalvaceae</taxon>
        <taxon>Aphanomyces</taxon>
    </lineage>
</organism>
<feature type="region of interest" description="Disordered" evidence="1">
    <location>
        <begin position="856"/>
        <end position="876"/>
    </location>
</feature>
<feature type="region of interest" description="Disordered" evidence="1">
    <location>
        <begin position="918"/>
        <end position="971"/>
    </location>
</feature>
<proteinExistence type="predicted"/>
<comment type="caution">
    <text evidence="2">The sequence shown here is derived from an EMBL/GenBank/DDBJ whole genome shotgun (WGS) entry which is preliminary data.</text>
</comment>
<feature type="region of interest" description="Disordered" evidence="1">
    <location>
        <begin position="105"/>
        <end position="138"/>
    </location>
</feature>
<dbReference type="Proteomes" id="UP000285060">
    <property type="component" value="Unassembled WGS sequence"/>
</dbReference>